<evidence type="ECO:0000259" key="3">
    <source>
        <dbReference type="PROSITE" id="PS50998"/>
    </source>
</evidence>
<evidence type="ECO:0000256" key="1">
    <source>
        <dbReference type="ARBA" id="ARBA00023157"/>
    </source>
</evidence>
<dbReference type="Ensembl" id="ENSACLT00000078409.1">
    <property type="protein sequence ID" value="ENSACLP00000046394.1"/>
    <property type="gene ID" value="ENSACLG00000007910.2"/>
</dbReference>
<dbReference type="PANTHER" id="PTHR24278:SF38">
    <property type="entry name" value="TRANSMEMBRANE GAMMA-CARBOXYGLUTAMIC ACID PROTEIN 4"/>
    <property type="match status" value="1"/>
</dbReference>
<keyword evidence="2" id="KW-1133">Transmembrane helix</keyword>
<feature type="transmembrane region" description="Helical" evidence="2">
    <location>
        <begin position="121"/>
        <end position="146"/>
    </location>
</feature>
<reference evidence="4" key="1">
    <citation type="submission" date="2018-05" db="EMBL/GenBank/DDBJ databases">
        <authorList>
            <person name="Datahose"/>
        </authorList>
    </citation>
    <scope>NUCLEOTIDE SEQUENCE</scope>
</reference>
<dbReference type="FunFam" id="4.10.740.10:FF:000001">
    <property type="entry name" value="vitamin K-dependent protein S"/>
    <property type="match status" value="1"/>
</dbReference>
<dbReference type="PROSITE" id="PS00011">
    <property type="entry name" value="GLA_1"/>
    <property type="match status" value="1"/>
</dbReference>
<dbReference type="InterPro" id="IPR035972">
    <property type="entry name" value="GLA-like_dom_SF"/>
</dbReference>
<dbReference type="PANTHER" id="PTHR24278">
    <property type="entry name" value="COAGULATION FACTOR"/>
    <property type="match status" value="1"/>
</dbReference>
<evidence type="ECO:0000313" key="4">
    <source>
        <dbReference type="Ensembl" id="ENSACLP00000046394.1"/>
    </source>
</evidence>
<organism evidence="4 5">
    <name type="scientific">Astatotilapia calliptera</name>
    <name type="common">Eastern happy</name>
    <name type="synonym">Chromis callipterus</name>
    <dbReference type="NCBI Taxonomy" id="8154"/>
    <lineage>
        <taxon>Eukaryota</taxon>
        <taxon>Metazoa</taxon>
        <taxon>Chordata</taxon>
        <taxon>Craniata</taxon>
        <taxon>Vertebrata</taxon>
        <taxon>Euteleostomi</taxon>
        <taxon>Actinopterygii</taxon>
        <taxon>Neopterygii</taxon>
        <taxon>Teleostei</taxon>
        <taxon>Neoteleostei</taxon>
        <taxon>Acanthomorphata</taxon>
        <taxon>Ovalentaria</taxon>
        <taxon>Cichlomorphae</taxon>
        <taxon>Cichliformes</taxon>
        <taxon>Cichlidae</taxon>
        <taxon>African cichlids</taxon>
        <taxon>Pseudocrenilabrinae</taxon>
        <taxon>Haplochromini</taxon>
        <taxon>Astatotilapia</taxon>
    </lineage>
</organism>
<dbReference type="Pfam" id="PF00594">
    <property type="entry name" value="Gla"/>
    <property type="match status" value="1"/>
</dbReference>
<dbReference type="GO" id="GO:0005615">
    <property type="term" value="C:extracellular space"/>
    <property type="evidence" value="ECO:0007669"/>
    <property type="project" value="TreeGrafter"/>
</dbReference>
<dbReference type="Proteomes" id="UP000265100">
    <property type="component" value="Chromosome 1"/>
</dbReference>
<evidence type="ECO:0000256" key="2">
    <source>
        <dbReference type="SAM" id="Phobius"/>
    </source>
</evidence>
<dbReference type="SUPFAM" id="SSF57630">
    <property type="entry name" value="GLA-domain"/>
    <property type="match status" value="1"/>
</dbReference>
<feature type="domain" description="Gla" evidence="3">
    <location>
        <begin position="64"/>
        <end position="110"/>
    </location>
</feature>
<dbReference type="SMART" id="SM00069">
    <property type="entry name" value="GLA"/>
    <property type="match status" value="1"/>
</dbReference>
<dbReference type="InterPro" id="IPR050442">
    <property type="entry name" value="Peptidase_S1_coag_factors"/>
</dbReference>
<dbReference type="Gene3D" id="4.10.740.10">
    <property type="entry name" value="Coagulation Factor IX"/>
    <property type="match status" value="1"/>
</dbReference>
<dbReference type="GO" id="GO:0005509">
    <property type="term" value="F:calcium ion binding"/>
    <property type="evidence" value="ECO:0007669"/>
    <property type="project" value="InterPro"/>
</dbReference>
<proteinExistence type="predicted"/>
<dbReference type="PRINTS" id="PR00001">
    <property type="entry name" value="GLABLOOD"/>
</dbReference>
<dbReference type="GO" id="GO:0005886">
    <property type="term" value="C:plasma membrane"/>
    <property type="evidence" value="ECO:0007669"/>
    <property type="project" value="TreeGrafter"/>
</dbReference>
<dbReference type="GeneTree" id="ENSGT00940000158268"/>
<feature type="transmembrane region" description="Helical" evidence="2">
    <location>
        <begin position="7"/>
        <end position="25"/>
    </location>
</feature>
<dbReference type="InterPro" id="IPR000294">
    <property type="entry name" value="GLA_domain"/>
</dbReference>
<protein>
    <recommendedName>
        <fullName evidence="3">Gla domain-containing protein</fullName>
    </recommendedName>
</protein>
<sequence length="239" mass="26984">MSRDCQCAGALMAMLLHLFVLFQFFTCGDLAFVGQLPSENEESQNQVFVDEGHANSFLGRHLLFNRFDFEMFVPGNLERECIEEVCNYEEAREVFENIPDTERFWKEYTADKGGRSSRVDVVALLVGLIAGGVAIVIFGIVVWLLCQRRWKGNLSHESSIRVRQRRSNASLIMRRLEEVSLHPVPPSDDPPGLPSYEQAIARNGPHDAPPPPYPGYVHVCAFVAVHDAVLCWVFCCCCF</sequence>
<keyword evidence="2" id="KW-0472">Membrane</keyword>
<keyword evidence="2" id="KW-0812">Transmembrane</keyword>
<name>A0AAX7SPD1_ASTCA</name>
<gene>
    <name evidence="4" type="primary">PRRG4</name>
</gene>
<accession>A0AAX7SPD1</accession>
<evidence type="ECO:0000313" key="5">
    <source>
        <dbReference type="Proteomes" id="UP000265100"/>
    </source>
</evidence>
<dbReference type="PROSITE" id="PS50998">
    <property type="entry name" value="GLA_2"/>
    <property type="match status" value="1"/>
</dbReference>
<dbReference type="InterPro" id="IPR017857">
    <property type="entry name" value="Coagulation_fac-like_Gla_dom"/>
</dbReference>
<reference evidence="4" key="3">
    <citation type="submission" date="2025-09" db="UniProtKB">
        <authorList>
            <consortium name="Ensembl"/>
        </authorList>
    </citation>
    <scope>IDENTIFICATION</scope>
</reference>
<reference evidence="4" key="2">
    <citation type="submission" date="2025-08" db="UniProtKB">
        <authorList>
            <consortium name="Ensembl"/>
        </authorList>
    </citation>
    <scope>IDENTIFICATION</scope>
</reference>
<keyword evidence="5" id="KW-1185">Reference proteome</keyword>
<keyword evidence="1" id="KW-1015">Disulfide bond</keyword>
<dbReference type="AlphaFoldDB" id="A0AAX7SPD1"/>